<dbReference type="PANTHER" id="PTHR43975">
    <property type="entry name" value="ZGC:101858"/>
    <property type="match status" value="1"/>
</dbReference>
<dbReference type="PANTHER" id="PTHR43975:SF2">
    <property type="entry name" value="EG:BACR7A4.14 PROTEIN-RELATED"/>
    <property type="match status" value="1"/>
</dbReference>
<dbReference type="PRINTS" id="PR00081">
    <property type="entry name" value="GDHRDH"/>
</dbReference>
<name>A0ABV9PM38_9ACTN</name>
<dbReference type="NCBIfam" id="NF005909">
    <property type="entry name" value="PRK07890.1"/>
    <property type="match status" value="1"/>
</dbReference>
<reference evidence="2" key="1">
    <citation type="journal article" date="2019" name="Int. J. Syst. Evol. Microbiol.">
        <title>The Global Catalogue of Microorganisms (GCM) 10K type strain sequencing project: providing services to taxonomists for standard genome sequencing and annotation.</title>
        <authorList>
            <consortium name="The Broad Institute Genomics Platform"/>
            <consortium name="The Broad Institute Genome Sequencing Center for Infectious Disease"/>
            <person name="Wu L."/>
            <person name="Ma J."/>
        </authorList>
    </citation>
    <scope>NUCLEOTIDE SEQUENCE [LARGE SCALE GENOMIC DNA]</scope>
    <source>
        <strain evidence="2">JCM 11882</strain>
    </source>
</reference>
<sequence>MNDIVESAPGPRATAPSILTGKVVLVSGVGPDLGRSLAVRSAQAGADVVLAARDGDRLESIGQEVRALGRRALAVPTDVTDATARRELVRAAVAEFGRVDVLMNAAFVHPPFIKLLDADLDDMRKQADLNVLASVGLVQELAPTLTARGGSVVLINSLVLRNRLPGFGAYRINKAALLAAARSLSVELAPEGVRVNSVAPGYIWGEKLRGFYELRESQGKTTVAAKYAEKAQQTDSRRLPTPDEIADAAIFLASDFASGITGQCLDVNCGQSHH</sequence>
<dbReference type="SUPFAM" id="SSF51735">
    <property type="entry name" value="NAD(P)-binding Rossmann-fold domains"/>
    <property type="match status" value="1"/>
</dbReference>
<dbReference type="InterPro" id="IPR002347">
    <property type="entry name" value="SDR_fam"/>
</dbReference>
<dbReference type="RefSeq" id="WP_344988537.1">
    <property type="nucleotide sequence ID" value="NZ_BAABCD010000005.1"/>
</dbReference>
<gene>
    <name evidence="1" type="ORF">ACFO7U_03815</name>
</gene>
<keyword evidence="2" id="KW-1185">Reference proteome</keyword>
<accession>A0ABV9PM38</accession>
<evidence type="ECO:0000313" key="2">
    <source>
        <dbReference type="Proteomes" id="UP001595836"/>
    </source>
</evidence>
<dbReference type="Proteomes" id="UP001595836">
    <property type="component" value="Unassembled WGS sequence"/>
</dbReference>
<dbReference type="Pfam" id="PF13561">
    <property type="entry name" value="adh_short_C2"/>
    <property type="match status" value="1"/>
</dbReference>
<dbReference type="EMBL" id="JBHSHP010000008">
    <property type="protein sequence ID" value="MFC4753907.1"/>
    <property type="molecule type" value="Genomic_DNA"/>
</dbReference>
<protein>
    <submittedName>
        <fullName evidence="1">SDR family oxidoreductase</fullName>
    </submittedName>
</protein>
<dbReference type="Gene3D" id="3.40.50.720">
    <property type="entry name" value="NAD(P)-binding Rossmann-like Domain"/>
    <property type="match status" value="1"/>
</dbReference>
<organism evidence="1 2">
    <name type="scientific">Dietzia aurantiaca</name>
    <dbReference type="NCBI Taxonomy" id="983873"/>
    <lineage>
        <taxon>Bacteria</taxon>
        <taxon>Bacillati</taxon>
        <taxon>Actinomycetota</taxon>
        <taxon>Actinomycetes</taxon>
        <taxon>Mycobacteriales</taxon>
        <taxon>Dietziaceae</taxon>
        <taxon>Dietzia</taxon>
    </lineage>
</organism>
<evidence type="ECO:0000313" key="1">
    <source>
        <dbReference type="EMBL" id="MFC4753907.1"/>
    </source>
</evidence>
<dbReference type="PRINTS" id="PR00080">
    <property type="entry name" value="SDRFAMILY"/>
</dbReference>
<proteinExistence type="predicted"/>
<comment type="caution">
    <text evidence="1">The sequence shown here is derived from an EMBL/GenBank/DDBJ whole genome shotgun (WGS) entry which is preliminary data.</text>
</comment>
<dbReference type="InterPro" id="IPR036291">
    <property type="entry name" value="NAD(P)-bd_dom_sf"/>
</dbReference>